<protein>
    <submittedName>
        <fullName evidence="1">Uncharacterized protein</fullName>
    </submittedName>
</protein>
<sequence>MIKKEDGKRVLAFIREQLGTELPKAGLLAGQSITSILLYLYGKSKTIEVNDYDVFLPTSKRKGQWNFRPKTWASIDAPAYFNVERFDNFVRLKNIPSKEERFEQFKAALINNRYLKGEVLDFAKSKNDTAIVKLMDSSNIDISLSELSIDDGQFMFGEYNDYFIKYLDKVKYERKNKIVFSAPTNRYRFNIGYSINQVFRKGLLNYVFVDAIQKDQMTPNPFVIMNYFDLNCVQVSIDLKTEEIYYTRYFEHFLHSGQMIMLRADRPYHSIIRYFNKKEQHGYYGNDELTVGMLNTMIRLKNLKEDDRLILLEPGKAHKKTDYDRNFNLKISEFGDGYREKYNNSKLVKDFYRVDSREIKFNPIDDKRINEHTPEKYRLNKLIMKDDGFDFILNGDHRRKMELILGVQIEKYPYYAISCLPSICNSEFGVFSSSFSRKQRQLITERKINTKTKFSATLKDLIYSSPDVFSGNIVKSHVDIVDGYLSIHLNAARQLDGKTLSQKYQIIKKLRAIENRHPFTASYIDGADFIDFTDINDDDFEDKLIKKTNEFMKELEKLDKLKDVADLPSAFIDGVNIYELITQGQLNVEHKIMRHCVNGYGGSVRKKMSFIVAFRGEKENATLELVKFNNENEYSVRQFRGIKNKRPSNSMFLALNEYMKIVNPKPQEGDVELRERAE</sequence>
<name>A0A2T4MUF5_AERVE</name>
<dbReference type="RefSeq" id="WP_107685241.1">
    <property type="nucleotide sequence ID" value="NZ_PZKL01000060.1"/>
</dbReference>
<reference evidence="1 2" key="1">
    <citation type="submission" date="2018-03" db="EMBL/GenBank/DDBJ databases">
        <title>Aeromonas veronii whole genome sequencing and analysis.</title>
        <authorList>
            <person name="Xie H."/>
            <person name="Liu T."/>
            <person name="Wang K."/>
        </authorList>
    </citation>
    <scope>NUCLEOTIDE SEQUENCE [LARGE SCALE GENOMIC DNA]</scope>
    <source>
        <strain evidence="1 2">XH.VA.1</strain>
    </source>
</reference>
<proteinExistence type="predicted"/>
<organism evidence="1 2">
    <name type="scientific">Aeromonas veronii</name>
    <dbReference type="NCBI Taxonomy" id="654"/>
    <lineage>
        <taxon>Bacteria</taxon>
        <taxon>Pseudomonadati</taxon>
        <taxon>Pseudomonadota</taxon>
        <taxon>Gammaproteobacteria</taxon>
        <taxon>Aeromonadales</taxon>
        <taxon>Aeromonadaceae</taxon>
        <taxon>Aeromonas</taxon>
    </lineage>
</organism>
<dbReference type="Proteomes" id="UP000241986">
    <property type="component" value="Unassembled WGS sequence"/>
</dbReference>
<gene>
    <name evidence="1" type="ORF">DAA48_25875</name>
</gene>
<evidence type="ECO:0000313" key="1">
    <source>
        <dbReference type="EMBL" id="PTH78234.1"/>
    </source>
</evidence>
<accession>A0A2T4MUF5</accession>
<evidence type="ECO:0000313" key="2">
    <source>
        <dbReference type="Proteomes" id="UP000241986"/>
    </source>
</evidence>
<comment type="caution">
    <text evidence="1">The sequence shown here is derived from an EMBL/GenBank/DDBJ whole genome shotgun (WGS) entry which is preliminary data.</text>
</comment>
<dbReference type="AlphaFoldDB" id="A0A2T4MUF5"/>
<dbReference type="EMBL" id="PZKL01000060">
    <property type="protein sequence ID" value="PTH78234.1"/>
    <property type="molecule type" value="Genomic_DNA"/>
</dbReference>